<dbReference type="EMBL" id="CAADFN010000043">
    <property type="protein sequence ID" value="VFK18408.1"/>
    <property type="molecule type" value="Genomic_DNA"/>
</dbReference>
<sequence>MRQTDPPKITIAMIKQTIDRLLEPQNAALDIKGTTGIRICISRRFEP</sequence>
<name>A0A450US33_9GAMM</name>
<evidence type="ECO:0000313" key="3">
    <source>
        <dbReference type="EMBL" id="VFK18408.1"/>
    </source>
</evidence>
<organism evidence="2">
    <name type="scientific">Candidatus Kentrum sp. LFY</name>
    <dbReference type="NCBI Taxonomy" id="2126342"/>
    <lineage>
        <taxon>Bacteria</taxon>
        <taxon>Pseudomonadati</taxon>
        <taxon>Pseudomonadota</taxon>
        <taxon>Gammaproteobacteria</taxon>
        <taxon>Candidatus Kentrum</taxon>
    </lineage>
</organism>
<evidence type="ECO:0000313" key="1">
    <source>
        <dbReference type="EMBL" id="VFJ85964.1"/>
    </source>
</evidence>
<protein>
    <submittedName>
        <fullName evidence="2">Uncharacterized protein</fullName>
    </submittedName>
</protein>
<accession>A0A450US33</accession>
<dbReference type="EMBL" id="CAADFH010000049">
    <property type="protein sequence ID" value="VFJ95348.1"/>
    <property type="molecule type" value="Genomic_DNA"/>
</dbReference>
<proteinExistence type="predicted"/>
<reference evidence="2" key="1">
    <citation type="submission" date="2019-02" db="EMBL/GenBank/DDBJ databases">
        <authorList>
            <person name="Gruber-Vodicka R. H."/>
            <person name="Seah K. B. B."/>
        </authorList>
    </citation>
    <scope>NUCLEOTIDE SEQUENCE</scope>
    <source>
        <strain evidence="3">BECK_BY7</strain>
        <strain evidence="2">BECK_M6</strain>
        <strain evidence="1">BECK_M7</strain>
    </source>
</reference>
<dbReference type="AlphaFoldDB" id="A0A450US33"/>
<evidence type="ECO:0000313" key="2">
    <source>
        <dbReference type="EMBL" id="VFJ95348.1"/>
    </source>
</evidence>
<dbReference type="EMBL" id="CAADFF010000001">
    <property type="protein sequence ID" value="VFJ85964.1"/>
    <property type="molecule type" value="Genomic_DNA"/>
</dbReference>
<gene>
    <name evidence="2" type="ORF">BECKLFY1418A_GA0070994_104921</name>
    <name evidence="1" type="ORF">BECKLFY1418B_GA0070995_100113</name>
    <name evidence="3" type="ORF">BECKLFY1418C_GA0070996_104310</name>
</gene>